<evidence type="ECO:0000256" key="3">
    <source>
        <dbReference type="RuleBase" id="RU000363"/>
    </source>
</evidence>
<dbReference type="PANTHER" id="PTHR44196:SF1">
    <property type="entry name" value="DEHYDROGENASE_REDUCTASE SDR FAMILY MEMBER 7B"/>
    <property type="match status" value="1"/>
</dbReference>
<dbReference type="InterPro" id="IPR020904">
    <property type="entry name" value="Sc_DH/Rdtase_CS"/>
</dbReference>
<keyword evidence="2" id="KW-0560">Oxidoreductase</keyword>
<dbReference type="SMART" id="SM00822">
    <property type="entry name" value="PKS_KR"/>
    <property type="match status" value="1"/>
</dbReference>
<evidence type="ECO:0000313" key="6">
    <source>
        <dbReference type="Proteomes" id="UP001143307"/>
    </source>
</evidence>
<evidence type="ECO:0000313" key="5">
    <source>
        <dbReference type="EMBL" id="MCX2974263.1"/>
    </source>
</evidence>
<comment type="caution">
    <text evidence="5">The sequence shown here is derived from an EMBL/GenBank/DDBJ whole genome shotgun (WGS) entry which is preliminary data.</text>
</comment>
<dbReference type="Pfam" id="PF00106">
    <property type="entry name" value="adh_short"/>
    <property type="match status" value="1"/>
</dbReference>
<feature type="domain" description="Ketoreductase" evidence="4">
    <location>
        <begin position="13"/>
        <end position="201"/>
    </location>
</feature>
<dbReference type="InterPro" id="IPR057326">
    <property type="entry name" value="KR_dom"/>
</dbReference>
<proteinExistence type="inferred from homology"/>
<dbReference type="PANTHER" id="PTHR44196">
    <property type="entry name" value="DEHYDROGENASE/REDUCTASE SDR FAMILY MEMBER 7B"/>
    <property type="match status" value="1"/>
</dbReference>
<gene>
    <name evidence="5" type="ORF">EYC87_11785</name>
</gene>
<dbReference type="Proteomes" id="UP001143307">
    <property type="component" value="Unassembled WGS sequence"/>
</dbReference>
<accession>A0ABT3SW85</accession>
<keyword evidence="6" id="KW-1185">Reference proteome</keyword>
<dbReference type="EMBL" id="SHNP01000004">
    <property type="protein sequence ID" value="MCX2974263.1"/>
    <property type="molecule type" value="Genomic_DNA"/>
</dbReference>
<dbReference type="InterPro" id="IPR036291">
    <property type="entry name" value="NAD(P)-bd_dom_sf"/>
</dbReference>
<reference evidence="5" key="1">
    <citation type="submission" date="2019-02" db="EMBL/GenBank/DDBJ databases">
        <authorList>
            <person name="Li S.-H."/>
        </authorList>
    </citation>
    <scope>NUCLEOTIDE SEQUENCE</scope>
    <source>
        <strain evidence="5">IMCC8485</strain>
    </source>
</reference>
<name>A0ABT3SW85_9GAMM</name>
<evidence type="ECO:0000256" key="2">
    <source>
        <dbReference type="ARBA" id="ARBA00023002"/>
    </source>
</evidence>
<dbReference type="RefSeq" id="WP_279253058.1">
    <property type="nucleotide sequence ID" value="NZ_SHNP01000004.1"/>
</dbReference>
<dbReference type="PRINTS" id="PR00081">
    <property type="entry name" value="GDHRDH"/>
</dbReference>
<sequence>MNNQASAVNLQGGVAVITGAAAGIGEALAREAALQLGMKVVLADIDEAGLARVAADLSAQGASLLTVATDVADAASMERLAAKTREHFGSVRLLVNNAGIETLGFSWEIPTAQWEKILGINVHGVVNGVNAFAPAMLDSGQPCVIANMSSIAGISIAPIQASYVMSKHAVLAFSECLHLEMQMKSANVQISAVLPGPVKTQIFECIEEQLDTVAAEHRQQMMALLDTNGMSAEAAAQTILQQLSAGKFWVSTHPEMTQMMAEQRARHLSSLATPALDMESAFEADA</sequence>
<comment type="similarity">
    <text evidence="1 3">Belongs to the short-chain dehydrogenases/reductases (SDR) family.</text>
</comment>
<evidence type="ECO:0000256" key="1">
    <source>
        <dbReference type="ARBA" id="ARBA00006484"/>
    </source>
</evidence>
<dbReference type="PROSITE" id="PS00061">
    <property type="entry name" value="ADH_SHORT"/>
    <property type="match status" value="1"/>
</dbReference>
<dbReference type="Gene3D" id="3.40.50.720">
    <property type="entry name" value="NAD(P)-binding Rossmann-like Domain"/>
    <property type="match status" value="1"/>
</dbReference>
<evidence type="ECO:0000259" key="4">
    <source>
        <dbReference type="SMART" id="SM00822"/>
    </source>
</evidence>
<organism evidence="5 6">
    <name type="scientific">Candidatus Seongchinamella marina</name>
    <dbReference type="NCBI Taxonomy" id="2518990"/>
    <lineage>
        <taxon>Bacteria</taxon>
        <taxon>Pseudomonadati</taxon>
        <taxon>Pseudomonadota</taxon>
        <taxon>Gammaproteobacteria</taxon>
        <taxon>Cellvibrionales</taxon>
        <taxon>Halieaceae</taxon>
        <taxon>Seongchinamella</taxon>
    </lineage>
</organism>
<dbReference type="SUPFAM" id="SSF51735">
    <property type="entry name" value="NAD(P)-binding Rossmann-fold domains"/>
    <property type="match status" value="1"/>
</dbReference>
<protein>
    <submittedName>
        <fullName evidence="5">SDR family NAD(P)-dependent oxidoreductase</fullName>
    </submittedName>
</protein>
<dbReference type="PRINTS" id="PR00080">
    <property type="entry name" value="SDRFAMILY"/>
</dbReference>
<dbReference type="CDD" id="cd05233">
    <property type="entry name" value="SDR_c"/>
    <property type="match status" value="1"/>
</dbReference>
<dbReference type="InterPro" id="IPR002347">
    <property type="entry name" value="SDR_fam"/>
</dbReference>